<proteinExistence type="predicted"/>
<evidence type="ECO:0000313" key="2">
    <source>
        <dbReference type="EMBL" id="ANU38109.1"/>
    </source>
</evidence>
<keyword evidence="3" id="KW-1185">Reference proteome</keyword>
<dbReference type="Pfam" id="PF02698">
    <property type="entry name" value="DUF218"/>
    <property type="match status" value="1"/>
</dbReference>
<dbReference type="GO" id="GO:0005886">
    <property type="term" value="C:plasma membrane"/>
    <property type="evidence" value="ECO:0007669"/>
    <property type="project" value="TreeGrafter"/>
</dbReference>
<dbReference type="AlphaFoldDB" id="A0A1C7FGJ9"/>
<dbReference type="CDD" id="cd06259">
    <property type="entry name" value="YdcF-like"/>
    <property type="match status" value="1"/>
</dbReference>
<dbReference type="PANTHER" id="PTHR30336">
    <property type="entry name" value="INNER MEMBRANE PROTEIN, PROBABLE PERMEASE"/>
    <property type="match status" value="1"/>
</dbReference>
<evidence type="ECO:0000259" key="1">
    <source>
        <dbReference type="Pfam" id="PF02698"/>
    </source>
</evidence>
<organism evidence="2 3">
    <name type="scientific">Vibrio scophthalmi</name>
    <dbReference type="NCBI Taxonomy" id="45658"/>
    <lineage>
        <taxon>Bacteria</taxon>
        <taxon>Pseudomonadati</taxon>
        <taxon>Pseudomonadota</taxon>
        <taxon>Gammaproteobacteria</taxon>
        <taxon>Vibrionales</taxon>
        <taxon>Vibrionaceae</taxon>
        <taxon>Vibrio</taxon>
    </lineage>
</organism>
<accession>A0A1C7FGJ9</accession>
<dbReference type="PATRIC" id="fig|45658.7.peg.3006"/>
<reference evidence="2 3" key="1">
    <citation type="submission" date="2016-07" db="EMBL/GenBank/DDBJ databases">
        <title>Genome sequencing of Vibrio scophthalmi strain VS-05, an isolated from Paralichthys olivaceus.</title>
        <authorList>
            <person name="Han H.-J."/>
        </authorList>
    </citation>
    <scope>NUCLEOTIDE SEQUENCE [LARGE SCALE GENOMIC DNA]</scope>
    <source>
        <strain evidence="2 3">VS-05</strain>
    </source>
</reference>
<dbReference type="RefSeq" id="WP_065546053.1">
    <property type="nucleotide sequence ID" value="NZ_CP016415.1"/>
</dbReference>
<feature type="domain" description="DUF218" evidence="1">
    <location>
        <begin position="17"/>
        <end position="155"/>
    </location>
</feature>
<dbReference type="InterPro" id="IPR003848">
    <property type="entry name" value="DUF218"/>
</dbReference>
<dbReference type="PANTHER" id="PTHR30336:SF20">
    <property type="entry name" value="DUF218 DOMAIN-CONTAINING PROTEIN"/>
    <property type="match status" value="1"/>
</dbReference>
<dbReference type="EMBL" id="CP016415">
    <property type="protein sequence ID" value="ANU38109.1"/>
    <property type="molecule type" value="Genomic_DNA"/>
</dbReference>
<dbReference type="InterPro" id="IPR014729">
    <property type="entry name" value="Rossmann-like_a/b/a_fold"/>
</dbReference>
<name>A0A1C7FGJ9_9VIBR</name>
<gene>
    <name evidence="2" type="ORF">VSVS05_03063</name>
</gene>
<dbReference type="InterPro" id="IPR051599">
    <property type="entry name" value="Cell_Envelope_Assoc"/>
</dbReference>
<dbReference type="Proteomes" id="UP000092528">
    <property type="component" value="Chromosome 2"/>
</dbReference>
<protein>
    <recommendedName>
        <fullName evidence="1">DUF218 domain-containing protein</fullName>
    </recommendedName>
</protein>
<dbReference type="GeneID" id="96874587"/>
<evidence type="ECO:0000313" key="3">
    <source>
        <dbReference type="Proteomes" id="UP000092528"/>
    </source>
</evidence>
<dbReference type="Gene3D" id="3.40.50.620">
    <property type="entry name" value="HUPs"/>
    <property type="match status" value="1"/>
</dbReference>
<sequence length="316" mass="34775">MSEKGISPAPLGNVKRVVLVLGKRLCDNQLTAEGHSRVAALAAYLTPMPVEQTALIFCGGQLRGQKRSEARAMADHFQHLFAPLADSYTSLGHLILEGQSENTIENMENAASKLIASGLCERKCDNAGQPSDCVEICLVSNEYHLQRIIEIQKMMPEQGLLTTLTQRCEQAGLHVTISLDITQHCAVPYPHQSEQAQAFLLVDELTTYRVYMEGVLKQAFTAPIELVSIQPYQVAKRAIAQLLTLECTQAHQGVLTRMAALIEQTQSYSVGQLNASNKANLLQPLYAEFHSLLTQLNRRFDPESDASTPNQSTSRG</sequence>